<dbReference type="PANTHER" id="PTHR43284:SF1">
    <property type="entry name" value="ASPARAGINE SYNTHETASE"/>
    <property type="match status" value="1"/>
</dbReference>
<dbReference type="AlphaFoldDB" id="A0A1F5YM44"/>
<dbReference type="NCBIfam" id="TIGR01536">
    <property type="entry name" value="asn_synth_AEB"/>
    <property type="match status" value="1"/>
</dbReference>
<dbReference type="InterPro" id="IPR006426">
    <property type="entry name" value="Asn_synth_AEB"/>
</dbReference>
<dbReference type="PANTHER" id="PTHR43284">
    <property type="entry name" value="ASPARAGINE SYNTHETASE (GLUTAMINE-HYDROLYZING)"/>
    <property type="match status" value="1"/>
</dbReference>
<dbReference type="STRING" id="1817867.A3F83_16385"/>
<dbReference type="GO" id="GO:0004066">
    <property type="term" value="F:asparagine synthase (glutamine-hydrolyzing) activity"/>
    <property type="evidence" value="ECO:0007669"/>
    <property type="project" value="UniProtKB-EC"/>
</dbReference>
<feature type="binding site" evidence="8">
    <location>
        <position position="107"/>
    </location>
    <ligand>
        <name>L-glutamine</name>
        <dbReference type="ChEBI" id="CHEBI:58359"/>
    </ligand>
</feature>
<dbReference type="Proteomes" id="UP000179129">
    <property type="component" value="Unassembled WGS sequence"/>
</dbReference>
<evidence type="ECO:0000313" key="12">
    <source>
        <dbReference type="Proteomes" id="UP000179129"/>
    </source>
</evidence>
<organism evidence="11 12">
    <name type="scientific">Candidatus Glassbacteria bacterium RIFCSPLOWO2_12_FULL_58_11</name>
    <dbReference type="NCBI Taxonomy" id="1817867"/>
    <lineage>
        <taxon>Bacteria</taxon>
        <taxon>Candidatus Glassiibacteriota</taxon>
    </lineage>
</organism>
<dbReference type="InterPro" id="IPR029055">
    <property type="entry name" value="Ntn_hydrolases_N"/>
</dbReference>
<evidence type="ECO:0000256" key="9">
    <source>
        <dbReference type="PIRSR" id="PIRSR001589-3"/>
    </source>
</evidence>
<comment type="caution">
    <text evidence="11">The sequence shown here is derived from an EMBL/GenBank/DDBJ whole genome shotgun (WGS) entry which is preliminary data.</text>
</comment>
<dbReference type="SUPFAM" id="SSF56235">
    <property type="entry name" value="N-terminal nucleophile aminohydrolases (Ntn hydrolases)"/>
    <property type="match status" value="1"/>
</dbReference>
<dbReference type="Gene3D" id="3.60.20.10">
    <property type="entry name" value="Glutamine Phosphoribosylpyrophosphate, subunit 1, domain 1"/>
    <property type="match status" value="1"/>
</dbReference>
<dbReference type="InterPro" id="IPR017932">
    <property type="entry name" value="GATase_2_dom"/>
</dbReference>
<dbReference type="GO" id="GO:0005829">
    <property type="term" value="C:cytosol"/>
    <property type="evidence" value="ECO:0007669"/>
    <property type="project" value="TreeGrafter"/>
</dbReference>
<keyword evidence="6" id="KW-0315">Glutamine amidotransferase</keyword>
<proteinExistence type="inferred from homology"/>
<evidence type="ECO:0000256" key="6">
    <source>
        <dbReference type="ARBA" id="ARBA00022962"/>
    </source>
</evidence>
<name>A0A1F5YM44_9BACT</name>
<feature type="domain" description="Glutamine amidotransferase type-2" evidence="10">
    <location>
        <begin position="1"/>
        <end position="221"/>
    </location>
</feature>
<dbReference type="GO" id="GO:0005524">
    <property type="term" value="F:ATP binding"/>
    <property type="evidence" value="ECO:0007669"/>
    <property type="project" value="UniProtKB-KW"/>
</dbReference>
<dbReference type="Pfam" id="PF13537">
    <property type="entry name" value="GATase_7"/>
    <property type="match status" value="1"/>
</dbReference>
<dbReference type="Gene3D" id="3.40.50.620">
    <property type="entry name" value="HUPs"/>
    <property type="match status" value="2"/>
</dbReference>
<feature type="binding site" evidence="8">
    <location>
        <position position="296"/>
    </location>
    <ligand>
        <name>ATP</name>
        <dbReference type="ChEBI" id="CHEBI:30616"/>
    </ligand>
</feature>
<dbReference type="InterPro" id="IPR051786">
    <property type="entry name" value="ASN_synthetase/amidase"/>
</dbReference>
<dbReference type="PIRSF" id="PIRSF001589">
    <property type="entry name" value="Asn_synthetase_glu-h"/>
    <property type="match status" value="1"/>
</dbReference>
<dbReference type="InterPro" id="IPR014729">
    <property type="entry name" value="Rossmann-like_a/b/a_fold"/>
</dbReference>
<evidence type="ECO:0000256" key="7">
    <source>
        <dbReference type="ARBA" id="ARBA00048741"/>
    </source>
</evidence>
<reference evidence="11 12" key="1">
    <citation type="journal article" date="2016" name="Nat. Commun.">
        <title>Thousands of microbial genomes shed light on interconnected biogeochemical processes in an aquifer system.</title>
        <authorList>
            <person name="Anantharaman K."/>
            <person name="Brown C.T."/>
            <person name="Hug L.A."/>
            <person name="Sharon I."/>
            <person name="Castelle C.J."/>
            <person name="Probst A.J."/>
            <person name="Thomas B.C."/>
            <person name="Singh A."/>
            <person name="Wilkins M.J."/>
            <person name="Karaoz U."/>
            <person name="Brodie E.L."/>
            <person name="Williams K.H."/>
            <person name="Hubbard S.S."/>
            <person name="Banfield J.F."/>
        </authorList>
    </citation>
    <scope>NUCLEOTIDE SEQUENCE [LARGE SCALE GENOMIC DNA]</scope>
</reference>
<dbReference type="Pfam" id="PF00733">
    <property type="entry name" value="Asn_synthase"/>
    <property type="match status" value="1"/>
</dbReference>
<evidence type="ECO:0000256" key="2">
    <source>
        <dbReference type="ARBA" id="ARBA00005752"/>
    </source>
</evidence>
<feature type="site" description="Important for beta-aspartyl-AMP intermediate formation" evidence="9">
    <location>
        <position position="370"/>
    </location>
</feature>
<dbReference type="EMBL" id="MFIX01000219">
    <property type="protein sequence ID" value="OGG01215.1"/>
    <property type="molecule type" value="Genomic_DNA"/>
</dbReference>
<dbReference type="GO" id="GO:0006529">
    <property type="term" value="P:asparagine biosynthetic process"/>
    <property type="evidence" value="ECO:0007669"/>
    <property type="project" value="InterPro"/>
</dbReference>
<evidence type="ECO:0000256" key="5">
    <source>
        <dbReference type="ARBA" id="ARBA00022840"/>
    </source>
</evidence>
<evidence type="ECO:0000259" key="10">
    <source>
        <dbReference type="PROSITE" id="PS51278"/>
    </source>
</evidence>
<keyword evidence="5 8" id="KW-0067">ATP-binding</keyword>
<protein>
    <recommendedName>
        <fullName evidence="3">asparagine synthase (glutamine-hydrolyzing)</fullName>
        <ecNumber evidence="3">6.3.5.4</ecNumber>
    </recommendedName>
</protein>
<accession>A0A1F5YM44</accession>
<dbReference type="SUPFAM" id="SSF52402">
    <property type="entry name" value="Adenine nucleotide alpha hydrolases-like"/>
    <property type="match status" value="1"/>
</dbReference>
<evidence type="ECO:0000256" key="3">
    <source>
        <dbReference type="ARBA" id="ARBA00012737"/>
    </source>
</evidence>
<evidence type="ECO:0000256" key="1">
    <source>
        <dbReference type="ARBA" id="ARBA00005187"/>
    </source>
</evidence>
<evidence type="ECO:0000256" key="8">
    <source>
        <dbReference type="PIRSR" id="PIRSR001589-2"/>
    </source>
</evidence>
<dbReference type="InterPro" id="IPR001962">
    <property type="entry name" value="Asn_synthase"/>
</dbReference>
<evidence type="ECO:0000256" key="4">
    <source>
        <dbReference type="ARBA" id="ARBA00022741"/>
    </source>
</evidence>
<keyword evidence="4 8" id="KW-0547">Nucleotide-binding</keyword>
<gene>
    <name evidence="11" type="ORF">A3F83_16385</name>
</gene>
<dbReference type="EC" id="6.3.5.4" evidence="3"/>
<comment type="catalytic activity">
    <reaction evidence="7">
        <text>L-aspartate + L-glutamine + ATP + H2O = L-asparagine + L-glutamate + AMP + diphosphate + H(+)</text>
        <dbReference type="Rhea" id="RHEA:12228"/>
        <dbReference type="ChEBI" id="CHEBI:15377"/>
        <dbReference type="ChEBI" id="CHEBI:15378"/>
        <dbReference type="ChEBI" id="CHEBI:29985"/>
        <dbReference type="ChEBI" id="CHEBI:29991"/>
        <dbReference type="ChEBI" id="CHEBI:30616"/>
        <dbReference type="ChEBI" id="CHEBI:33019"/>
        <dbReference type="ChEBI" id="CHEBI:58048"/>
        <dbReference type="ChEBI" id="CHEBI:58359"/>
        <dbReference type="ChEBI" id="CHEBI:456215"/>
        <dbReference type="EC" id="6.3.5.4"/>
    </reaction>
</comment>
<evidence type="ECO:0000313" key="11">
    <source>
        <dbReference type="EMBL" id="OGG01215.1"/>
    </source>
</evidence>
<dbReference type="CDD" id="cd00712">
    <property type="entry name" value="AsnB"/>
    <property type="match status" value="1"/>
</dbReference>
<sequence length="638" mass="72498">MAGIVDSRGRPVEQALLRAMADKLSHRGPDDDGFYRNAAAEGEAGAGRTSAGLAFRRLSIIDVAGGHQPLVNEDGSCQLIFNGEIYNYLELRPRLEELGHRFRTNSDAETILHLYESYGSRGMLERLRGMFAFALWDSQRETLLLARDRVGKKPLVYHLEDGRLSFASELASLLVDRRIERRVDWTAVYHYLTFMCVPFPLTAFQGVKKLPPAHFLEFREGQIELGCYWELRYGPKLKLSREEACEAIREKLLESVRLRLMSEVPLGAFLSGGIDSSAVVAAMSRAGTGKVKTFSIGFTEKKFNELPHARLVAQAYGTEHQEFIVEPKALEVLPVLVEHYGEPFADSSAIPTYYLARMTRQHVTVALNGDGGDESFTGYRRHYANRMADRFHAFPGMLRRPVHQALKAFSPRAYERTSLAAGLARFADAASLPRAERFARWMGFFTGEEKRALLSPEVLREVEGHDSPELLARLFAQAERLDGSDAAALVDALFYLPNDLLVKMDIATMANSLEGRSPFLDHELMEFAARLPADYKLRGNRLKAILKQSVAPWLPQETLRKPKWGFAVPIGHWFRGELRQFLQDHLLDRTAVNRGFFRHLEIERLIKTHLEGRRDLGHHLWILLMFELWQRAFFNNGR</sequence>
<dbReference type="PROSITE" id="PS51278">
    <property type="entry name" value="GATASE_TYPE_2"/>
    <property type="match status" value="1"/>
</dbReference>
<comment type="pathway">
    <text evidence="1">Amino-acid biosynthesis; L-asparagine biosynthesis; L-asparagine from L-aspartate (L-Gln route): step 1/1.</text>
</comment>
<dbReference type="InterPro" id="IPR033738">
    <property type="entry name" value="AsnB_N"/>
</dbReference>
<dbReference type="CDD" id="cd01991">
    <property type="entry name" value="Asn_synthase_B_C"/>
    <property type="match status" value="1"/>
</dbReference>
<comment type="similarity">
    <text evidence="2">Belongs to the asparagine synthetase family.</text>
</comment>